<reference evidence="2 3" key="1">
    <citation type="submission" date="2017-11" db="EMBL/GenBank/DDBJ databases">
        <title>Streptomyces carmine sp. nov., a novel actinomycete isolated from Sophora alopecuroides in Xinjiang, China.</title>
        <authorList>
            <person name="Wang Y."/>
            <person name="Luo X."/>
            <person name="Wan C."/>
            <person name="Zhang L."/>
        </authorList>
    </citation>
    <scope>NUCLEOTIDE SEQUENCE [LARGE SCALE GENOMIC DNA]</scope>
    <source>
        <strain evidence="2 3">TRM SA0054</strain>
    </source>
</reference>
<dbReference type="RefSeq" id="WP_100200955.1">
    <property type="nucleotide sequence ID" value="NZ_PGGW01000016.1"/>
</dbReference>
<dbReference type="Gene3D" id="3.40.710.10">
    <property type="entry name" value="DD-peptidase/beta-lactamase superfamily"/>
    <property type="match status" value="1"/>
</dbReference>
<dbReference type="InterPro" id="IPR001466">
    <property type="entry name" value="Beta-lactam-related"/>
</dbReference>
<dbReference type="EMBL" id="PGGW01000016">
    <property type="protein sequence ID" value="PJE99342.1"/>
    <property type="molecule type" value="Genomic_DNA"/>
</dbReference>
<proteinExistence type="predicted"/>
<dbReference type="PANTHER" id="PTHR46825:SF7">
    <property type="entry name" value="D-ALANYL-D-ALANINE CARBOXYPEPTIDASE"/>
    <property type="match status" value="1"/>
</dbReference>
<sequence>MRPRTRTALTTALALGVLGLGAGPLTGPALARPGSPAGAGTKVCAAERPGTAGPDAAALCAALDGLPDGIATAALVRVGGDGSWHGAAGVRDLRTGSGVLEHGRFRAGSVTKVVTASVVLQLAAEGRIDLDAPVETYLPDLLPPSFTEPVTVRHLLDFTSGLQPGASTGATVEEGYPRRFETTTPQEVVATAVAKGPAYSPGARQTYGNIGYTVLAMLIEEVTGDTYAHQARVRILKPLGMRHTSFPTGSDPRVHGPHNRGYDWIDGRLVDVTEWNVADRWAAGDMISTTADLERLVVALFGGRIVPRPQLAEFFTVPDVPGATVAAGGMAPHTVNGREIWGKTGSRPGYQTVVAATRDLSRTLVFSVNSTDAKGDQMGNVQRFAVPAFSR</sequence>
<dbReference type="AlphaFoldDB" id="A0A2M8M549"/>
<protein>
    <submittedName>
        <fullName evidence="2">Peptidase</fullName>
    </submittedName>
</protein>
<feature type="domain" description="Beta-lactamase-related" evidence="1">
    <location>
        <begin position="73"/>
        <end position="377"/>
    </location>
</feature>
<dbReference type="Proteomes" id="UP000230407">
    <property type="component" value="Unassembled WGS sequence"/>
</dbReference>
<dbReference type="SUPFAM" id="SSF56601">
    <property type="entry name" value="beta-lactamase/transpeptidase-like"/>
    <property type="match status" value="1"/>
</dbReference>
<dbReference type="InterPro" id="IPR012338">
    <property type="entry name" value="Beta-lactam/transpept-like"/>
</dbReference>
<dbReference type="Pfam" id="PF00144">
    <property type="entry name" value="Beta-lactamase"/>
    <property type="match status" value="1"/>
</dbReference>
<evidence type="ECO:0000313" key="3">
    <source>
        <dbReference type="Proteomes" id="UP000230407"/>
    </source>
</evidence>
<organism evidence="2 3">
    <name type="scientific">Streptomyces carminius</name>
    <dbReference type="NCBI Taxonomy" id="2665496"/>
    <lineage>
        <taxon>Bacteria</taxon>
        <taxon>Bacillati</taxon>
        <taxon>Actinomycetota</taxon>
        <taxon>Actinomycetes</taxon>
        <taxon>Kitasatosporales</taxon>
        <taxon>Streptomycetaceae</taxon>
        <taxon>Streptomyces</taxon>
    </lineage>
</organism>
<evidence type="ECO:0000259" key="1">
    <source>
        <dbReference type="Pfam" id="PF00144"/>
    </source>
</evidence>
<dbReference type="PANTHER" id="PTHR46825">
    <property type="entry name" value="D-ALANYL-D-ALANINE-CARBOXYPEPTIDASE/ENDOPEPTIDASE AMPH"/>
    <property type="match status" value="1"/>
</dbReference>
<gene>
    <name evidence="2" type="ORF">CUT44_05155</name>
</gene>
<keyword evidence="3" id="KW-1185">Reference proteome</keyword>
<name>A0A2M8M549_9ACTN</name>
<dbReference type="InterPro" id="IPR050491">
    <property type="entry name" value="AmpC-like"/>
</dbReference>
<evidence type="ECO:0000313" key="2">
    <source>
        <dbReference type="EMBL" id="PJE99342.1"/>
    </source>
</evidence>
<accession>A0A2M8M549</accession>
<comment type="caution">
    <text evidence="2">The sequence shown here is derived from an EMBL/GenBank/DDBJ whole genome shotgun (WGS) entry which is preliminary data.</text>
</comment>